<proteinExistence type="predicted"/>
<dbReference type="Proteomes" id="UP000663828">
    <property type="component" value="Unassembled WGS sequence"/>
</dbReference>
<organism evidence="1 2">
    <name type="scientific">Adineta ricciae</name>
    <name type="common">Rotifer</name>
    <dbReference type="NCBI Taxonomy" id="249248"/>
    <lineage>
        <taxon>Eukaryota</taxon>
        <taxon>Metazoa</taxon>
        <taxon>Spiralia</taxon>
        <taxon>Gnathifera</taxon>
        <taxon>Rotifera</taxon>
        <taxon>Eurotatoria</taxon>
        <taxon>Bdelloidea</taxon>
        <taxon>Adinetida</taxon>
        <taxon>Adinetidae</taxon>
        <taxon>Adineta</taxon>
    </lineage>
</organism>
<dbReference type="EMBL" id="CAJNOR010000283">
    <property type="protein sequence ID" value="CAF0866693.1"/>
    <property type="molecule type" value="Genomic_DNA"/>
</dbReference>
<protein>
    <submittedName>
        <fullName evidence="1">Uncharacterized protein</fullName>
    </submittedName>
</protein>
<evidence type="ECO:0000313" key="1">
    <source>
        <dbReference type="EMBL" id="CAF0866693.1"/>
    </source>
</evidence>
<reference evidence="1" key="1">
    <citation type="submission" date="2021-02" db="EMBL/GenBank/DDBJ databases">
        <authorList>
            <person name="Nowell W R."/>
        </authorList>
    </citation>
    <scope>NUCLEOTIDE SEQUENCE</scope>
</reference>
<name>A0A813XGV7_ADIRI</name>
<evidence type="ECO:0000313" key="2">
    <source>
        <dbReference type="Proteomes" id="UP000663828"/>
    </source>
</evidence>
<accession>A0A813XGV7</accession>
<dbReference type="AlphaFoldDB" id="A0A813XGV7"/>
<keyword evidence="2" id="KW-1185">Reference proteome</keyword>
<sequence>MMLPDSPQNIVIVRAPSPSVHYIPGSMTSDTSSGILLTAHSQQQTTVSTVQQPVHSLSQPVSESWCLTSVKVIKVS</sequence>
<comment type="caution">
    <text evidence="1">The sequence shown here is derived from an EMBL/GenBank/DDBJ whole genome shotgun (WGS) entry which is preliminary data.</text>
</comment>
<gene>
    <name evidence="1" type="ORF">XAT740_LOCUS6275</name>
</gene>